<evidence type="ECO:0000256" key="3">
    <source>
        <dbReference type="ARBA" id="ARBA00022691"/>
    </source>
</evidence>
<reference evidence="7 8" key="1">
    <citation type="submission" date="2019-03" db="EMBL/GenBank/DDBJ databases">
        <title>Jiella endophytica sp. nov., a novel endophytic bacterium isolated from root of Ficus microcarpa Linn. f.</title>
        <authorList>
            <person name="Tuo L."/>
        </authorList>
    </citation>
    <scope>NUCLEOTIDE SEQUENCE [LARGE SCALE GENOMIC DNA]</scope>
    <source>
        <strain evidence="7 8">CBS5Q-3</strain>
    </source>
</reference>
<dbReference type="InterPro" id="IPR010940">
    <property type="entry name" value="Mg_prot_MeTrfase_C"/>
</dbReference>
<dbReference type="InterPro" id="IPR010251">
    <property type="entry name" value="Mg_prot_MeTrfase"/>
</dbReference>
<accession>A0A4Y8RIF3</accession>
<dbReference type="SUPFAM" id="SSF53335">
    <property type="entry name" value="S-adenosyl-L-methionine-dependent methyltransferases"/>
    <property type="match status" value="1"/>
</dbReference>
<dbReference type="Pfam" id="PF07109">
    <property type="entry name" value="Mg-por_mtran_C"/>
    <property type="match status" value="1"/>
</dbReference>
<dbReference type="RefSeq" id="WP_134761930.1">
    <property type="nucleotide sequence ID" value="NZ_SOZD01000003.1"/>
</dbReference>
<dbReference type="PANTHER" id="PTHR43464">
    <property type="entry name" value="METHYLTRANSFERASE"/>
    <property type="match status" value="1"/>
</dbReference>
<dbReference type="EC" id="2.1.1.11" evidence="4"/>
<keyword evidence="2 7" id="KW-0808">Transferase</keyword>
<evidence type="ECO:0000256" key="2">
    <source>
        <dbReference type="ARBA" id="ARBA00022679"/>
    </source>
</evidence>
<feature type="domain" description="Methyltransferase small" evidence="5">
    <location>
        <begin position="51"/>
        <end position="132"/>
    </location>
</feature>
<dbReference type="InterPro" id="IPR029063">
    <property type="entry name" value="SAM-dependent_MTases_sf"/>
</dbReference>
<comment type="caution">
    <text evidence="7">The sequence shown here is derived from an EMBL/GenBank/DDBJ whole genome shotgun (WGS) entry which is preliminary data.</text>
</comment>
<dbReference type="GO" id="GO:0015995">
    <property type="term" value="P:chlorophyll biosynthetic process"/>
    <property type="evidence" value="ECO:0007669"/>
    <property type="project" value="UniProtKB-UniRule"/>
</dbReference>
<dbReference type="NCBIfam" id="TIGR02021">
    <property type="entry name" value="BchM-ChlM"/>
    <property type="match status" value="1"/>
</dbReference>
<dbReference type="PROSITE" id="PS51556">
    <property type="entry name" value="SAM_MT_MG_PIX"/>
    <property type="match status" value="1"/>
</dbReference>
<organism evidence="7 8">
    <name type="scientific">Jiella endophytica</name>
    <dbReference type="NCBI Taxonomy" id="2558362"/>
    <lineage>
        <taxon>Bacteria</taxon>
        <taxon>Pseudomonadati</taxon>
        <taxon>Pseudomonadota</taxon>
        <taxon>Alphaproteobacteria</taxon>
        <taxon>Hyphomicrobiales</taxon>
        <taxon>Aurantimonadaceae</taxon>
        <taxon>Jiella</taxon>
    </lineage>
</organism>
<dbReference type="AlphaFoldDB" id="A0A4Y8RIF3"/>
<protein>
    <recommendedName>
        <fullName evidence="4">Magnesium protoporphyrin IX methyltransferase</fullName>
        <ecNumber evidence="4">2.1.1.11</ecNumber>
    </recommendedName>
</protein>
<dbReference type="Pfam" id="PF05175">
    <property type="entry name" value="MTS"/>
    <property type="match status" value="1"/>
</dbReference>
<dbReference type="PANTHER" id="PTHR43464:SF19">
    <property type="entry name" value="UBIQUINONE BIOSYNTHESIS O-METHYLTRANSFERASE, MITOCHONDRIAL"/>
    <property type="match status" value="1"/>
</dbReference>
<keyword evidence="3" id="KW-0949">S-adenosyl-L-methionine</keyword>
<dbReference type="Gene3D" id="3.40.50.150">
    <property type="entry name" value="Vaccinia Virus protein VP39"/>
    <property type="match status" value="1"/>
</dbReference>
<dbReference type="OrthoDB" id="9765084at2"/>
<sequence>MSDVATYETRRGEIETYFDRTASDAWKKLTSDAPLGRIRASVRAGRDAMRGFLAGTLPSDLAGARVLDAGCGTGALSILLAKRGAEVVAVDLSPTLVSHARELASAAGVGAAIRFVSGDMLSDGLGHFDHVVLMDSLIHYEPDDAAAALARLAARTSGSIAFTLAPKTPLLALMHRAGRLFPRSDRAPSIVPVETGRFARRLATDPAFAGWRPGAEQRVSSGFYKSHGMELVRS</sequence>
<feature type="domain" description="Magnesium-protoporphyrin IX methyltransferase C-terminal" evidence="6">
    <location>
        <begin position="134"/>
        <end position="233"/>
    </location>
</feature>
<evidence type="ECO:0000256" key="1">
    <source>
        <dbReference type="ARBA" id="ARBA00022603"/>
    </source>
</evidence>
<evidence type="ECO:0000259" key="5">
    <source>
        <dbReference type="Pfam" id="PF05175"/>
    </source>
</evidence>
<proteinExistence type="predicted"/>
<dbReference type="GO" id="GO:0032259">
    <property type="term" value="P:methylation"/>
    <property type="evidence" value="ECO:0007669"/>
    <property type="project" value="UniProtKB-KW"/>
</dbReference>
<evidence type="ECO:0000313" key="8">
    <source>
        <dbReference type="Proteomes" id="UP000298179"/>
    </source>
</evidence>
<gene>
    <name evidence="7" type="ORF">E3C22_10200</name>
</gene>
<dbReference type="CDD" id="cd02440">
    <property type="entry name" value="AdoMet_MTases"/>
    <property type="match status" value="1"/>
</dbReference>
<dbReference type="GO" id="GO:0046406">
    <property type="term" value="F:magnesium protoporphyrin IX methyltransferase activity"/>
    <property type="evidence" value="ECO:0007669"/>
    <property type="project" value="UniProtKB-UniRule"/>
</dbReference>
<evidence type="ECO:0000256" key="4">
    <source>
        <dbReference type="NCBIfam" id="TIGR02021"/>
    </source>
</evidence>
<keyword evidence="8" id="KW-1185">Reference proteome</keyword>
<keyword evidence="1 7" id="KW-0489">Methyltransferase</keyword>
<name>A0A4Y8RIF3_9HYPH</name>
<evidence type="ECO:0000313" key="7">
    <source>
        <dbReference type="EMBL" id="TFF22828.1"/>
    </source>
</evidence>
<dbReference type="Proteomes" id="UP000298179">
    <property type="component" value="Unassembled WGS sequence"/>
</dbReference>
<dbReference type="EMBL" id="SOZD01000003">
    <property type="protein sequence ID" value="TFF22828.1"/>
    <property type="molecule type" value="Genomic_DNA"/>
</dbReference>
<evidence type="ECO:0000259" key="6">
    <source>
        <dbReference type="Pfam" id="PF07109"/>
    </source>
</evidence>
<dbReference type="InterPro" id="IPR007848">
    <property type="entry name" value="Small_mtfrase_dom"/>
</dbReference>